<dbReference type="VEuPathDB" id="FungiDB:P175DRAFT_0535946"/>
<reference evidence="2 3" key="1">
    <citation type="journal article" date="2018" name="Proc. Natl. Acad. Sci. U.S.A.">
        <title>Linking secondary metabolites to gene clusters through genome sequencing of six diverse Aspergillus species.</title>
        <authorList>
            <person name="Kaerboelling I."/>
            <person name="Vesth T.C."/>
            <person name="Frisvad J.C."/>
            <person name="Nybo J.L."/>
            <person name="Theobald S."/>
            <person name="Kuo A."/>
            <person name="Bowyer P."/>
            <person name="Matsuda Y."/>
            <person name="Mondo S."/>
            <person name="Lyhne E.K."/>
            <person name="Kogle M.E."/>
            <person name="Clum A."/>
            <person name="Lipzen A."/>
            <person name="Salamov A."/>
            <person name="Ngan C.Y."/>
            <person name="Daum C."/>
            <person name="Chiniquy J."/>
            <person name="Barry K."/>
            <person name="LaButti K."/>
            <person name="Haridas S."/>
            <person name="Simmons B.A."/>
            <person name="Magnuson J.K."/>
            <person name="Mortensen U.H."/>
            <person name="Larsen T.O."/>
            <person name="Grigoriev I.V."/>
            <person name="Baker S.E."/>
            <person name="Andersen M.R."/>
        </authorList>
    </citation>
    <scope>NUCLEOTIDE SEQUENCE [LARGE SCALE GENOMIC DNA]</scope>
    <source>
        <strain evidence="2 3">IBT 24754</strain>
    </source>
</reference>
<organism evidence="2 3">
    <name type="scientific">Aspergillus ochraceoroseus IBT 24754</name>
    <dbReference type="NCBI Taxonomy" id="1392256"/>
    <lineage>
        <taxon>Eukaryota</taxon>
        <taxon>Fungi</taxon>
        <taxon>Dikarya</taxon>
        <taxon>Ascomycota</taxon>
        <taxon>Pezizomycotina</taxon>
        <taxon>Eurotiomycetes</taxon>
        <taxon>Eurotiomycetidae</taxon>
        <taxon>Eurotiales</taxon>
        <taxon>Aspergillaceae</taxon>
        <taxon>Aspergillus</taxon>
        <taxon>Aspergillus subgen. Nidulantes</taxon>
    </lineage>
</organism>
<accession>A0A2T5LMV5</accession>
<dbReference type="Gene3D" id="3.40.50.1820">
    <property type="entry name" value="alpha/beta hydrolase"/>
    <property type="match status" value="1"/>
</dbReference>
<dbReference type="EMBL" id="MSFN02000010">
    <property type="protein sequence ID" value="PTU17606.1"/>
    <property type="molecule type" value="Genomic_DNA"/>
</dbReference>
<evidence type="ECO:0000313" key="2">
    <source>
        <dbReference type="EMBL" id="PTU17606.1"/>
    </source>
</evidence>
<gene>
    <name evidence="2" type="ORF">P175DRAFT_0535946</name>
</gene>
<evidence type="ECO:0000313" key="3">
    <source>
        <dbReference type="Proteomes" id="UP000244073"/>
    </source>
</evidence>
<comment type="caution">
    <text evidence="2">The sequence shown here is derived from an EMBL/GenBank/DDBJ whole genome shotgun (WGS) entry which is preliminary data.</text>
</comment>
<feature type="compositionally biased region" description="Basic and acidic residues" evidence="1">
    <location>
        <begin position="1"/>
        <end position="14"/>
    </location>
</feature>
<dbReference type="RefSeq" id="XP_040748998.1">
    <property type="nucleotide sequence ID" value="XM_040900274.1"/>
</dbReference>
<dbReference type="AlphaFoldDB" id="A0A2T5LMV5"/>
<dbReference type="InterPro" id="IPR029058">
    <property type="entry name" value="AB_hydrolase_fold"/>
</dbReference>
<dbReference type="OrthoDB" id="1735038at2759"/>
<name>A0A2T5LMV5_9EURO</name>
<dbReference type="Proteomes" id="UP000244073">
    <property type="component" value="Unassembled WGS sequence"/>
</dbReference>
<evidence type="ECO:0000256" key="1">
    <source>
        <dbReference type="SAM" id="MobiDB-lite"/>
    </source>
</evidence>
<protein>
    <submittedName>
        <fullName evidence="2">Uncharacterized protein</fullName>
    </submittedName>
</protein>
<proteinExistence type="predicted"/>
<dbReference type="GeneID" id="63817156"/>
<feature type="region of interest" description="Disordered" evidence="1">
    <location>
        <begin position="1"/>
        <end position="21"/>
    </location>
</feature>
<sequence length="225" mass="24964">MDKEVIEGWKREESPQTLEKPITNAGEGLGDGVEGVAASPPPVLFCLPEAEVQMASEQVYIFSLWDTRIPISSVTLWRYVYVYVSPSWCSTWTWFLCNEPLFYWQDGAPKGTPTIVSRPEYWQRQCPLYFPETEGQTYGSAIGRTAASVNAWTGGWSGQGNSTPGEVRESPPSIVQEDHIPGGFHCSDLIIKNSQVNEGVKAVVDSTVAQITEWVEEYYSIAAVS</sequence>